<feature type="transmembrane region" description="Helical" evidence="17">
    <location>
        <begin position="19"/>
        <end position="42"/>
    </location>
</feature>
<evidence type="ECO:0000256" key="4">
    <source>
        <dbReference type="ARBA" id="ARBA00022692"/>
    </source>
</evidence>
<dbReference type="OrthoDB" id="62120at2759"/>
<organism evidence="19 20">
    <name type="scientific">Pholiota conissans</name>
    <dbReference type="NCBI Taxonomy" id="109636"/>
    <lineage>
        <taxon>Eukaryota</taxon>
        <taxon>Fungi</taxon>
        <taxon>Dikarya</taxon>
        <taxon>Basidiomycota</taxon>
        <taxon>Agaricomycotina</taxon>
        <taxon>Agaricomycetes</taxon>
        <taxon>Agaricomycetidae</taxon>
        <taxon>Agaricales</taxon>
        <taxon>Agaricineae</taxon>
        <taxon>Strophariaceae</taxon>
        <taxon>Pholiota</taxon>
    </lineage>
</organism>
<keyword evidence="5 19" id="KW-0378">Hydrolase</keyword>
<dbReference type="Proteomes" id="UP000807469">
    <property type="component" value="Unassembled WGS sequence"/>
</dbReference>
<proteinExistence type="inferred from homology"/>
<evidence type="ECO:0000256" key="14">
    <source>
        <dbReference type="ARBA" id="ARBA00038929"/>
    </source>
</evidence>
<name>A0A9P5YMQ0_9AGAR</name>
<evidence type="ECO:0000256" key="7">
    <source>
        <dbReference type="ARBA" id="ARBA00022989"/>
    </source>
</evidence>
<keyword evidence="20" id="KW-1185">Reference proteome</keyword>
<dbReference type="Gene3D" id="3.20.20.80">
    <property type="entry name" value="Glycosidases"/>
    <property type="match status" value="1"/>
</dbReference>
<evidence type="ECO:0000256" key="17">
    <source>
        <dbReference type="SAM" id="Phobius"/>
    </source>
</evidence>
<dbReference type="AlphaFoldDB" id="A0A9P5YMQ0"/>
<evidence type="ECO:0000313" key="20">
    <source>
        <dbReference type="Proteomes" id="UP000807469"/>
    </source>
</evidence>
<evidence type="ECO:0000256" key="15">
    <source>
        <dbReference type="ARBA" id="ARBA00041260"/>
    </source>
</evidence>
<keyword evidence="9" id="KW-0325">Glycoprotein</keyword>
<dbReference type="GO" id="GO:0004338">
    <property type="term" value="F:glucan exo-1,3-beta-glucosidase activity"/>
    <property type="evidence" value="ECO:0007669"/>
    <property type="project" value="UniProtKB-EC"/>
</dbReference>
<sequence length="666" mass="71253">MVEEEAGGKKPQAKRRRPLLIVLLVCLALVAIILAVILPVYFTVIKPRSNKTLSSAGGGASSGSPSGTGSAGPQTTSPPVAKDPVTGGDGSTIRLANGSTFTYNNKLGGIWYSDPDDPYNNKAYPNSWTPPLSQKWDYGKDRINGVNLGGWFVLEPFITPALFQKYPGAIDEWSLSVLMAADTASGGLNQLEDHYKTFITEQDIAEIAAAGLNWVRLPIPFWAIDKWNDEPFLEGVSWKYIVQAFQWCRKYGLRVKLDLHTIPGSQNGYNHSGKTGTINFLMGTMGMANAQRALNYIRIITEFISQPEWRDVVVMFGIMNEARISDIGTPELRGFYVEAYKMIRGITGIGEGAFISIHEGFLNLAPWAGFMSGSDRIALDMHPYFAFSGDASTDPINTGTGANAGGSWPGAACDRWTQSMNTSRTAFGVTLAGEWSNSWMDCGLFLTGVNAKGHSYGGDCADWEDSTNWNAGTKAGIQAFAEASMDALRDWFFWTWKIAPAQNGIVSSPLWSYSLGLANGWMPLDPRSAIGKCGASTGPVFDGTFESWMTGGAGAGDIGAAQTAQYPYPPSDLQGTPVDNLPLYTSTGAISTLPAPTYTDAAGKTVGVNVGNGWFNTNDNALAPTPIPGCKYPDTWDAQGAPIPTGCSGGANAAVPAAITPPPTRR</sequence>
<protein>
    <recommendedName>
        <fullName evidence="14">glucan 1,3-beta-glucosidase</fullName>
        <ecNumber evidence="14">3.2.1.58</ecNumber>
    </recommendedName>
    <alternativeName>
        <fullName evidence="15">Exo-1,3-beta-glucanase D</fullName>
    </alternativeName>
</protein>
<feature type="region of interest" description="Disordered" evidence="16">
    <location>
        <begin position="53"/>
        <end position="89"/>
    </location>
</feature>
<comment type="similarity">
    <text evidence="2">Belongs to the glycosyl hydrolase 5 (cellulase A) family.</text>
</comment>
<comment type="caution">
    <text evidence="19">The sequence shown here is derived from an EMBL/GenBank/DDBJ whole genome shotgun (WGS) entry which is preliminary data.</text>
</comment>
<dbReference type="GO" id="GO:0005576">
    <property type="term" value="C:extracellular region"/>
    <property type="evidence" value="ECO:0007669"/>
    <property type="project" value="TreeGrafter"/>
</dbReference>
<gene>
    <name evidence="19" type="ORF">BDN70DRAFT_820061</name>
</gene>
<dbReference type="GO" id="GO:0009986">
    <property type="term" value="C:cell surface"/>
    <property type="evidence" value="ECO:0007669"/>
    <property type="project" value="TreeGrafter"/>
</dbReference>
<dbReference type="PANTHER" id="PTHR31297:SF34">
    <property type="entry name" value="GLUCAN 1,3-BETA-GLUCOSIDASE 2"/>
    <property type="match status" value="1"/>
</dbReference>
<evidence type="ECO:0000256" key="3">
    <source>
        <dbReference type="ARBA" id="ARBA00022475"/>
    </source>
</evidence>
<comment type="function">
    <text evidence="13">Glucosidase involved in the degradation of cellulosic biomass. Active on lichenan.</text>
</comment>
<accession>A0A9P5YMQ0</accession>
<dbReference type="EC" id="3.2.1.58" evidence="14"/>
<comment type="catalytic activity">
    <reaction evidence="12">
        <text>Successive hydrolysis of beta-D-glucose units from the non-reducing ends of (1-&gt;3)-beta-D-glucans, releasing alpha-glucose.</text>
        <dbReference type="EC" id="3.2.1.58"/>
    </reaction>
</comment>
<dbReference type="GO" id="GO:0071555">
    <property type="term" value="P:cell wall organization"/>
    <property type="evidence" value="ECO:0007669"/>
    <property type="project" value="UniProtKB-KW"/>
</dbReference>
<keyword evidence="4 17" id="KW-0812">Transmembrane</keyword>
<feature type="compositionally biased region" description="Low complexity" evidence="16">
    <location>
        <begin position="62"/>
        <end position="79"/>
    </location>
</feature>
<comment type="subcellular location">
    <subcellularLocation>
        <location evidence="1">Cell membrane</location>
        <topology evidence="1">Single-pass type II membrane protein</topology>
    </subcellularLocation>
</comment>
<evidence type="ECO:0000313" key="19">
    <source>
        <dbReference type="EMBL" id="KAF9471389.1"/>
    </source>
</evidence>
<evidence type="ECO:0000256" key="2">
    <source>
        <dbReference type="ARBA" id="ARBA00005641"/>
    </source>
</evidence>
<keyword evidence="7 17" id="KW-1133">Transmembrane helix</keyword>
<dbReference type="SUPFAM" id="SSF51445">
    <property type="entry name" value="(Trans)glycosidases"/>
    <property type="match status" value="1"/>
</dbReference>
<dbReference type="InterPro" id="IPR050386">
    <property type="entry name" value="Glycosyl_hydrolase_5"/>
</dbReference>
<evidence type="ECO:0000256" key="12">
    <source>
        <dbReference type="ARBA" id="ARBA00036824"/>
    </source>
</evidence>
<reference evidence="19" key="1">
    <citation type="submission" date="2020-11" db="EMBL/GenBank/DDBJ databases">
        <authorList>
            <consortium name="DOE Joint Genome Institute"/>
            <person name="Ahrendt S."/>
            <person name="Riley R."/>
            <person name="Andreopoulos W."/>
            <person name="Labutti K."/>
            <person name="Pangilinan J."/>
            <person name="Ruiz-Duenas F.J."/>
            <person name="Barrasa J.M."/>
            <person name="Sanchez-Garcia M."/>
            <person name="Camarero S."/>
            <person name="Miyauchi S."/>
            <person name="Serrano A."/>
            <person name="Linde D."/>
            <person name="Babiker R."/>
            <person name="Drula E."/>
            <person name="Ayuso-Fernandez I."/>
            <person name="Pacheco R."/>
            <person name="Padilla G."/>
            <person name="Ferreira P."/>
            <person name="Barriuso J."/>
            <person name="Kellner H."/>
            <person name="Castanera R."/>
            <person name="Alfaro M."/>
            <person name="Ramirez L."/>
            <person name="Pisabarro A.G."/>
            <person name="Kuo A."/>
            <person name="Tritt A."/>
            <person name="Lipzen A."/>
            <person name="He G."/>
            <person name="Yan M."/>
            <person name="Ng V."/>
            <person name="Cullen D."/>
            <person name="Martin F."/>
            <person name="Rosso M.-N."/>
            <person name="Henrissat B."/>
            <person name="Hibbett D."/>
            <person name="Martinez A.T."/>
            <person name="Grigoriev I.V."/>
        </authorList>
    </citation>
    <scope>NUCLEOTIDE SEQUENCE</scope>
    <source>
        <strain evidence="19">CIRM-BRFM 674</strain>
    </source>
</reference>
<dbReference type="InterPro" id="IPR001547">
    <property type="entry name" value="Glyco_hydro_5"/>
</dbReference>
<dbReference type="GO" id="GO:0009251">
    <property type="term" value="P:glucan catabolic process"/>
    <property type="evidence" value="ECO:0007669"/>
    <property type="project" value="TreeGrafter"/>
</dbReference>
<evidence type="ECO:0000256" key="1">
    <source>
        <dbReference type="ARBA" id="ARBA00004401"/>
    </source>
</evidence>
<dbReference type="InterPro" id="IPR017853">
    <property type="entry name" value="GH"/>
</dbReference>
<keyword evidence="10" id="KW-0326">Glycosidase</keyword>
<dbReference type="EMBL" id="MU155695">
    <property type="protein sequence ID" value="KAF9471389.1"/>
    <property type="molecule type" value="Genomic_DNA"/>
</dbReference>
<evidence type="ECO:0000256" key="6">
    <source>
        <dbReference type="ARBA" id="ARBA00022968"/>
    </source>
</evidence>
<evidence type="ECO:0000259" key="18">
    <source>
        <dbReference type="Pfam" id="PF00150"/>
    </source>
</evidence>
<keyword evidence="11" id="KW-0961">Cell wall biogenesis/degradation</keyword>
<evidence type="ECO:0000256" key="10">
    <source>
        <dbReference type="ARBA" id="ARBA00023295"/>
    </source>
</evidence>
<feature type="domain" description="Glycoside hydrolase family 5" evidence="18">
    <location>
        <begin position="188"/>
        <end position="385"/>
    </location>
</feature>
<evidence type="ECO:0000256" key="8">
    <source>
        <dbReference type="ARBA" id="ARBA00023136"/>
    </source>
</evidence>
<evidence type="ECO:0000256" key="16">
    <source>
        <dbReference type="SAM" id="MobiDB-lite"/>
    </source>
</evidence>
<keyword evidence="8 17" id="KW-0472">Membrane</keyword>
<evidence type="ECO:0000256" key="13">
    <source>
        <dbReference type="ARBA" id="ARBA00037126"/>
    </source>
</evidence>
<dbReference type="PANTHER" id="PTHR31297">
    <property type="entry name" value="GLUCAN ENDO-1,6-BETA-GLUCOSIDASE B"/>
    <property type="match status" value="1"/>
</dbReference>
<dbReference type="GO" id="GO:0005886">
    <property type="term" value="C:plasma membrane"/>
    <property type="evidence" value="ECO:0007669"/>
    <property type="project" value="UniProtKB-SubCell"/>
</dbReference>
<keyword evidence="6" id="KW-0735">Signal-anchor</keyword>
<evidence type="ECO:0000256" key="11">
    <source>
        <dbReference type="ARBA" id="ARBA00023316"/>
    </source>
</evidence>
<evidence type="ECO:0000256" key="9">
    <source>
        <dbReference type="ARBA" id="ARBA00023180"/>
    </source>
</evidence>
<keyword evidence="3" id="KW-1003">Cell membrane</keyword>
<dbReference type="Pfam" id="PF00150">
    <property type="entry name" value="Cellulase"/>
    <property type="match status" value="1"/>
</dbReference>
<evidence type="ECO:0000256" key="5">
    <source>
        <dbReference type="ARBA" id="ARBA00022801"/>
    </source>
</evidence>